<dbReference type="Proteomes" id="UP000588017">
    <property type="component" value="Unassembled WGS sequence"/>
</dbReference>
<dbReference type="PRINTS" id="PR00160">
    <property type="entry name" value="GLUTAREDOXIN"/>
</dbReference>
<dbReference type="PANTHER" id="PTHR45694">
    <property type="entry name" value="GLUTAREDOXIN 2"/>
    <property type="match status" value="1"/>
</dbReference>
<reference evidence="9 10" key="1">
    <citation type="submission" date="2020-08" db="EMBL/GenBank/DDBJ databases">
        <title>Genomic Encyclopedia of Type Strains, Phase IV (KMG-IV): sequencing the most valuable type-strain genomes for metagenomic binning, comparative biology and taxonomic classification.</title>
        <authorList>
            <person name="Goeker M."/>
        </authorList>
    </citation>
    <scope>NUCLEOTIDE SEQUENCE [LARGE SCALE GENOMIC DNA]</scope>
    <source>
        <strain evidence="9 10">DSM 101465</strain>
    </source>
</reference>
<proteinExistence type="inferred from homology"/>
<keyword evidence="6 7" id="KW-0676">Redox-active center</keyword>
<evidence type="ECO:0000256" key="3">
    <source>
        <dbReference type="ARBA" id="ARBA00022448"/>
    </source>
</evidence>
<dbReference type="GO" id="GO:0015038">
    <property type="term" value="F:glutathione disulfide oxidoreductase activity"/>
    <property type="evidence" value="ECO:0007669"/>
    <property type="project" value="UniProtKB-UniRule"/>
</dbReference>
<accession>A0A841KDB6</accession>
<dbReference type="AlphaFoldDB" id="A0A841KDB6"/>
<dbReference type="PROSITE" id="PS00195">
    <property type="entry name" value="GLUTAREDOXIN_1"/>
    <property type="match status" value="1"/>
</dbReference>
<dbReference type="InterPro" id="IPR011767">
    <property type="entry name" value="GLR_AS"/>
</dbReference>
<dbReference type="SUPFAM" id="SSF52833">
    <property type="entry name" value="Thioredoxin-like"/>
    <property type="match status" value="1"/>
</dbReference>
<evidence type="ECO:0000313" key="10">
    <source>
        <dbReference type="Proteomes" id="UP000588017"/>
    </source>
</evidence>
<keyword evidence="7" id="KW-0963">Cytoplasm</keyword>
<dbReference type="GO" id="GO:0045454">
    <property type="term" value="P:cell redox homeostasis"/>
    <property type="evidence" value="ECO:0007669"/>
    <property type="project" value="InterPro"/>
</dbReference>
<dbReference type="NCBIfam" id="TIGR02181">
    <property type="entry name" value="GRX_bact"/>
    <property type="match status" value="1"/>
</dbReference>
<gene>
    <name evidence="9" type="ORF">HNQ73_001061</name>
</gene>
<evidence type="ECO:0000259" key="8">
    <source>
        <dbReference type="Pfam" id="PF00462"/>
    </source>
</evidence>
<evidence type="ECO:0000256" key="6">
    <source>
        <dbReference type="ARBA" id="ARBA00023284"/>
    </source>
</evidence>
<keyword evidence="4 7" id="KW-0249">Electron transport</keyword>
<dbReference type="FunFam" id="3.40.30.10:FF:000018">
    <property type="entry name" value="Glutaredoxin"/>
    <property type="match status" value="1"/>
</dbReference>
<dbReference type="PANTHER" id="PTHR45694:SF18">
    <property type="entry name" value="GLUTAREDOXIN-1-RELATED"/>
    <property type="match status" value="1"/>
</dbReference>
<dbReference type="InterPro" id="IPR002109">
    <property type="entry name" value="Glutaredoxin"/>
</dbReference>
<sequence>MASVVIYTKSWCPYCSAAKDLLQRKGVAFQEIEITGRSDLRDEMIERAAGRTTVPQIFIGERHVGGCDDLYALDSRGELDALLAA</sequence>
<evidence type="ECO:0000313" key="9">
    <source>
        <dbReference type="EMBL" id="MBB6167443.1"/>
    </source>
</evidence>
<feature type="domain" description="Glutaredoxin" evidence="8">
    <location>
        <begin position="4"/>
        <end position="64"/>
    </location>
</feature>
<dbReference type="InterPro" id="IPR014025">
    <property type="entry name" value="Glutaredoxin_subgr"/>
</dbReference>
<dbReference type="CDD" id="cd03418">
    <property type="entry name" value="GRX_GRXb_1_3_like"/>
    <property type="match status" value="1"/>
</dbReference>
<dbReference type="InterPro" id="IPR036249">
    <property type="entry name" value="Thioredoxin-like_sf"/>
</dbReference>
<evidence type="ECO:0000256" key="5">
    <source>
        <dbReference type="ARBA" id="ARBA00023157"/>
    </source>
</evidence>
<evidence type="ECO:0000256" key="7">
    <source>
        <dbReference type="RuleBase" id="RU364065"/>
    </source>
</evidence>
<dbReference type="RefSeq" id="WP_183332964.1">
    <property type="nucleotide sequence ID" value="NZ_BMHX01000002.1"/>
</dbReference>
<dbReference type="PROSITE" id="PS51354">
    <property type="entry name" value="GLUTAREDOXIN_2"/>
    <property type="match status" value="1"/>
</dbReference>
<keyword evidence="3 7" id="KW-0813">Transport</keyword>
<evidence type="ECO:0000256" key="4">
    <source>
        <dbReference type="ARBA" id="ARBA00022982"/>
    </source>
</evidence>
<comment type="similarity">
    <text evidence="2 7">Belongs to the glutaredoxin family.</text>
</comment>
<comment type="caution">
    <text evidence="9">The sequence shown here is derived from an EMBL/GenBank/DDBJ whole genome shotgun (WGS) entry which is preliminary data.</text>
</comment>
<dbReference type="Pfam" id="PF00462">
    <property type="entry name" value="Glutaredoxin"/>
    <property type="match status" value="1"/>
</dbReference>
<dbReference type="EMBL" id="JACHEH010000002">
    <property type="protein sequence ID" value="MBB6167443.1"/>
    <property type="molecule type" value="Genomic_DNA"/>
</dbReference>
<keyword evidence="10" id="KW-1185">Reference proteome</keyword>
<dbReference type="Gene3D" id="3.40.30.10">
    <property type="entry name" value="Glutaredoxin"/>
    <property type="match status" value="1"/>
</dbReference>
<keyword evidence="5" id="KW-1015">Disulfide bond</keyword>
<protein>
    <recommendedName>
        <fullName evidence="7">Glutaredoxin</fullName>
    </recommendedName>
</protein>
<organism evidence="9 10">
    <name type="scientific">Chelatococcus composti</name>
    <dbReference type="NCBI Taxonomy" id="1743235"/>
    <lineage>
        <taxon>Bacteria</taxon>
        <taxon>Pseudomonadati</taxon>
        <taxon>Pseudomonadota</taxon>
        <taxon>Alphaproteobacteria</taxon>
        <taxon>Hyphomicrobiales</taxon>
        <taxon>Chelatococcaceae</taxon>
        <taxon>Chelatococcus</taxon>
    </lineage>
</organism>
<comment type="function">
    <text evidence="1 7">Has a glutathione-disulfide oxidoreductase activity in the presence of NADPH and glutathione reductase. Reduces low molecular weight disulfides and proteins.</text>
</comment>
<dbReference type="GO" id="GO:0005737">
    <property type="term" value="C:cytoplasm"/>
    <property type="evidence" value="ECO:0007669"/>
    <property type="project" value="TreeGrafter"/>
</dbReference>
<dbReference type="GO" id="GO:0034599">
    <property type="term" value="P:cellular response to oxidative stress"/>
    <property type="evidence" value="ECO:0007669"/>
    <property type="project" value="TreeGrafter"/>
</dbReference>
<name>A0A841KDB6_9HYPH</name>
<evidence type="ECO:0000256" key="2">
    <source>
        <dbReference type="ARBA" id="ARBA00007787"/>
    </source>
</evidence>
<dbReference type="InterPro" id="IPR011900">
    <property type="entry name" value="GRX_bact"/>
</dbReference>
<evidence type="ECO:0000256" key="1">
    <source>
        <dbReference type="ARBA" id="ARBA00002549"/>
    </source>
</evidence>